<gene>
    <name evidence="1" type="ORF">BC351_02680</name>
</gene>
<comment type="caution">
    <text evidence="1">The sequence shown here is derived from an EMBL/GenBank/DDBJ whole genome shotgun (WGS) entry which is preliminary data.</text>
</comment>
<protein>
    <submittedName>
        <fullName evidence="1">Uncharacterized protein</fullName>
    </submittedName>
</protein>
<dbReference type="EMBL" id="MBTG01000001">
    <property type="protein sequence ID" value="OPH62153.1"/>
    <property type="molecule type" value="Genomic_DNA"/>
</dbReference>
<name>A0A1V4HUF3_9BACL</name>
<reference evidence="2" key="1">
    <citation type="submission" date="2016-07" db="EMBL/GenBank/DDBJ databases">
        <authorList>
            <person name="Florea S."/>
            <person name="Webb J.S."/>
            <person name="Jaromczyk J."/>
            <person name="Schardl C.L."/>
        </authorList>
    </citation>
    <scope>NUCLEOTIDE SEQUENCE [LARGE SCALE GENOMIC DNA]</scope>
    <source>
        <strain evidence="2">CY1</strain>
    </source>
</reference>
<organism evidence="1 2">
    <name type="scientific">Paenibacillus ferrarius</name>
    <dbReference type="NCBI Taxonomy" id="1469647"/>
    <lineage>
        <taxon>Bacteria</taxon>
        <taxon>Bacillati</taxon>
        <taxon>Bacillota</taxon>
        <taxon>Bacilli</taxon>
        <taxon>Bacillales</taxon>
        <taxon>Paenibacillaceae</taxon>
        <taxon>Paenibacillus</taxon>
    </lineage>
</organism>
<dbReference type="Proteomes" id="UP000190626">
    <property type="component" value="Unassembled WGS sequence"/>
</dbReference>
<accession>A0A1V4HUF3</accession>
<sequence>MKHYIINKYQHPKGQPTKTGCLSLLTGSSLVLEKSGSRLSFPMWNRIKIHDILLFVQEIKLIESSIGEDVV</sequence>
<evidence type="ECO:0000313" key="1">
    <source>
        <dbReference type="EMBL" id="OPH62153.1"/>
    </source>
</evidence>
<keyword evidence="2" id="KW-1185">Reference proteome</keyword>
<proteinExistence type="predicted"/>
<dbReference type="AlphaFoldDB" id="A0A1V4HUF3"/>
<evidence type="ECO:0000313" key="2">
    <source>
        <dbReference type="Proteomes" id="UP000190626"/>
    </source>
</evidence>
<dbReference type="STRING" id="1469647.BC351_02680"/>